<organism evidence="3 4">
    <name type="scientific">Paenibacillus pinisoli</name>
    <dbReference type="NCBI Taxonomy" id="1276110"/>
    <lineage>
        <taxon>Bacteria</taxon>
        <taxon>Bacillati</taxon>
        <taxon>Bacillota</taxon>
        <taxon>Bacilli</taxon>
        <taxon>Bacillales</taxon>
        <taxon>Paenibacillaceae</taxon>
        <taxon>Paenibacillus</taxon>
    </lineage>
</organism>
<dbReference type="Proteomes" id="UP000267798">
    <property type="component" value="Unassembled WGS sequence"/>
</dbReference>
<dbReference type="OrthoDB" id="9782846at2"/>
<protein>
    <submittedName>
        <fullName evidence="3">Sugar ABC transporter substrate-binding protein</fullName>
    </submittedName>
</protein>
<evidence type="ECO:0000256" key="2">
    <source>
        <dbReference type="SAM" id="SignalP"/>
    </source>
</evidence>
<dbReference type="PANTHER" id="PTHR43649:SF12">
    <property type="entry name" value="DIACETYLCHITOBIOSE BINDING PROTEIN DASA"/>
    <property type="match status" value="1"/>
</dbReference>
<dbReference type="SUPFAM" id="SSF53850">
    <property type="entry name" value="Periplasmic binding protein-like II"/>
    <property type="match status" value="1"/>
</dbReference>
<proteinExistence type="predicted"/>
<dbReference type="CDD" id="cd13585">
    <property type="entry name" value="PBP2_TMBP_like"/>
    <property type="match status" value="1"/>
</dbReference>
<feature type="region of interest" description="Disordered" evidence="1">
    <location>
        <begin position="17"/>
        <end position="40"/>
    </location>
</feature>
<comment type="caution">
    <text evidence="3">The sequence shown here is derived from an EMBL/GenBank/DDBJ whole genome shotgun (WGS) entry which is preliminary data.</text>
</comment>
<keyword evidence="4" id="KW-1185">Reference proteome</keyword>
<gene>
    <name evidence="3" type="ORF">D3P09_09550</name>
</gene>
<dbReference type="InterPro" id="IPR050490">
    <property type="entry name" value="Bact_solute-bd_prot1"/>
</dbReference>
<dbReference type="Gene3D" id="3.40.190.10">
    <property type="entry name" value="Periplasmic binding protein-like II"/>
    <property type="match status" value="1"/>
</dbReference>
<dbReference type="Pfam" id="PF01547">
    <property type="entry name" value="SBP_bac_1"/>
    <property type="match status" value="1"/>
</dbReference>
<evidence type="ECO:0000313" key="3">
    <source>
        <dbReference type="EMBL" id="RJX40387.1"/>
    </source>
</evidence>
<dbReference type="InterPro" id="IPR006059">
    <property type="entry name" value="SBP"/>
</dbReference>
<evidence type="ECO:0000313" key="4">
    <source>
        <dbReference type="Proteomes" id="UP000267798"/>
    </source>
</evidence>
<dbReference type="AlphaFoldDB" id="A0A3A6PGZ0"/>
<sequence>MLFLLIVSALIACSSKSTTNESNNQNAGSSSNTGESTDKNVNFTIPVLPDDLPAFEATYAEFQEEHPNIQIKFISFPANQYYEKLRTQLSGGVEYDLFGGILDKMVDTGIIEPLNDYIKSNNTDVSGYGELYKEMTINGNIYGLPFRKSPWMLFYNKDIFDAAGVEYPSADMTWDEFRALAAKVTSGSGADKTYGAFLHTWAQTWYMSAVQAGATVIDKDLSPFVDALQLRLDMEADGSIMPWAESKSTGAHYNAIFQSGTVAMSIIGDWHVAQLRKAEDEGKMSFKWDVVPIPHPKGVESNTSLATPVALMINKNSKHKEEAYKVVEFFTGSKGAQVFASKGFVTGYTDDAVKQAFYGDGSRQPEHLNYFYETSEYAEYPMLPGVKTIVVDGIFLQEGELVFIGDKTPQEAVAAMEERVQKEWASIYEEQFSIK</sequence>
<name>A0A3A6PGZ0_9BACL</name>
<feature type="chain" id="PRO_5038655939" evidence="2">
    <location>
        <begin position="20"/>
        <end position="435"/>
    </location>
</feature>
<evidence type="ECO:0000256" key="1">
    <source>
        <dbReference type="SAM" id="MobiDB-lite"/>
    </source>
</evidence>
<dbReference type="EMBL" id="QXQB01000002">
    <property type="protein sequence ID" value="RJX40387.1"/>
    <property type="molecule type" value="Genomic_DNA"/>
</dbReference>
<feature type="signal peptide" evidence="2">
    <location>
        <begin position="1"/>
        <end position="19"/>
    </location>
</feature>
<dbReference type="PANTHER" id="PTHR43649">
    <property type="entry name" value="ARABINOSE-BINDING PROTEIN-RELATED"/>
    <property type="match status" value="1"/>
</dbReference>
<keyword evidence="2" id="KW-0732">Signal</keyword>
<reference evidence="3 4" key="1">
    <citation type="submission" date="2018-09" db="EMBL/GenBank/DDBJ databases">
        <title>Paenibacillus aracenensis nov. sp. isolated from a cave in southern Spain.</title>
        <authorList>
            <person name="Jurado V."/>
            <person name="Gutierrez-Patricio S."/>
            <person name="Gonzalez-Pimentel J.L."/>
            <person name="Miller A.Z."/>
            <person name="Laiz L."/>
            <person name="Saiz-Jimenez C."/>
        </authorList>
    </citation>
    <scope>NUCLEOTIDE SEQUENCE [LARGE SCALE GENOMIC DNA]</scope>
    <source>
        <strain evidence="3 4">JCM 19203</strain>
    </source>
</reference>
<accession>A0A3A6PGZ0</accession>